<dbReference type="SUPFAM" id="SSF53474">
    <property type="entry name" value="alpha/beta-Hydrolases"/>
    <property type="match status" value="1"/>
</dbReference>
<dbReference type="AlphaFoldDB" id="A0A7Y7IGT5"/>
<keyword evidence="1" id="KW-0378">Hydrolase</keyword>
<protein>
    <submittedName>
        <fullName evidence="1">Alpha/beta hydrolase</fullName>
    </submittedName>
</protein>
<dbReference type="GO" id="GO:0016787">
    <property type="term" value="F:hydrolase activity"/>
    <property type="evidence" value="ECO:0007669"/>
    <property type="project" value="UniProtKB-KW"/>
</dbReference>
<reference evidence="1 2" key="1">
    <citation type="submission" date="2020-02" db="EMBL/GenBank/DDBJ databases">
        <title>Genome sequence of strain AETb3-4.</title>
        <authorList>
            <person name="Gao J."/>
            <person name="Zhang X."/>
        </authorList>
    </citation>
    <scope>NUCLEOTIDE SEQUENCE [LARGE SCALE GENOMIC DNA]</scope>
    <source>
        <strain evidence="1 2">AETb3-4</strain>
    </source>
</reference>
<proteinExistence type="predicted"/>
<dbReference type="EMBL" id="JAAMFM010000008">
    <property type="protein sequence ID" value="NVM94785.1"/>
    <property type="molecule type" value="Genomic_DNA"/>
</dbReference>
<evidence type="ECO:0000313" key="1">
    <source>
        <dbReference type="EMBL" id="NVM94785.1"/>
    </source>
</evidence>
<evidence type="ECO:0000313" key="2">
    <source>
        <dbReference type="Proteomes" id="UP000543556"/>
    </source>
</evidence>
<dbReference type="Proteomes" id="UP000543556">
    <property type="component" value="Unassembled WGS sequence"/>
</dbReference>
<dbReference type="Gene3D" id="3.40.50.1820">
    <property type="entry name" value="alpha/beta hydrolase"/>
    <property type="match status" value="1"/>
</dbReference>
<comment type="caution">
    <text evidence="1">The sequence shown here is derived from an EMBL/GenBank/DDBJ whole genome shotgun (WGS) entry which is preliminary data.</text>
</comment>
<dbReference type="RefSeq" id="WP_176634519.1">
    <property type="nucleotide sequence ID" value="NZ_JAAMFM010000008.1"/>
</dbReference>
<sequence length="255" mass="26466">MTKPRIVFVHGIDGYGASAWPVQHRLAGRYDALFLKRTGFDAVEPPVPTDFAADARIVIGALGDGGHVVAHAQGAIAAVMAAVERPELVRSLVLLEPALLSLTAELPATAAYREHLEPLFARSASLTDTAFSAEFRRLTASMTGPGGGPGSGAGGAPRLGTGLAVPRTGPADTAARTAARVHLQAPLWEAPVHIVPGVPTLVLTGGWEPLYEEIAEYLAATGARHEVTRGGHRPQDTEAGAALIEEFIGSLEAVG</sequence>
<accession>A0A7Y7IGT5</accession>
<dbReference type="InterPro" id="IPR029058">
    <property type="entry name" value="AB_hydrolase_fold"/>
</dbReference>
<keyword evidence="2" id="KW-1185">Reference proteome</keyword>
<name>A0A7Y7IGT5_9MICC</name>
<gene>
    <name evidence="1" type="ORF">G6034_07665</name>
</gene>
<organism evidence="1 2">
    <name type="scientific">Arthrobacter wenxiniae</name>
    <dbReference type="NCBI Taxonomy" id="2713570"/>
    <lineage>
        <taxon>Bacteria</taxon>
        <taxon>Bacillati</taxon>
        <taxon>Actinomycetota</taxon>
        <taxon>Actinomycetes</taxon>
        <taxon>Micrococcales</taxon>
        <taxon>Micrococcaceae</taxon>
        <taxon>Arthrobacter</taxon>
    </lineage>
</organism>